<name>E0RUH1_BUTPB</name>
<organism evidence="6 7">
    <name type="scientific">Butyrivibrio proteoclasticus (strain ATCC 51982 / DSM 14932 / B316)</name>
    <name type="common">Clostridium proteoclasticum</name>
    <dbReference type="NCBI Taxonomy" id="515622"/>
    <lineage>
        <taxon>Bacteria</taxon>
        <taxon>Bacillati</taxon>
        <taxon>Bacillota</taxon>
        <taxon>Clostridia</taxon>
        <taxon>Lachnospirales</taxon>
        <taxon>Lachnospiraceae</taxon>
        <taxon>Butyrivibrio</taxon>
    </lineage>
</organism>
<dbReference type="PROSITE" id="PS51063">
    <property type="entry name" value="HTH_CRP_2"/>
    <property type="match status" value="1"/>
</dbReference>
<dbReference type="Proteomes" id="UP000001299">
    <property type="component" value="Chromosome 1"/>
</dbReference>
<dbReference type="AlphaFoldDB" id="E0RUH1"/>
<evidence type="ECO:0000259" key="4">
    <source>
        <dbReference type="PROSITE" id="PS50042"/>
    </source>
</evidence>
<dbReference type="SMART" id="SM00419">
    <property type="entry name" value="HTH_CRP"/>
    <property type="match status" value="1"/>
</dbReference>
<dbReference type="EMBL" id="CP001810">
    <property type="protein sequence ID" value="ADL32861.1"/>
    <property type="molecule type" value="Genomic_DNA"/>
</dbReference>
<keyword evidence="3" id="KW-0804">Transcription</keyword>
<dbReference type="InterPro" id="IPR036388">
    <property type="entry name" value="WH-like_DNA-bd_sf"/>
</dbReference>
<dbReference type="SUPFAM" id="SSF46785">
    <property type="entry name" value="Winged helix' DNA-binding domain"/>
    <property type="match status" value="1"/>
</dbReference>
<dbReference type="KEGG" id="bpb:bpr_I0110"/>
<feature type="domain" description="HTH crp-type" evidence="5">
    <location>
        <begin position="185"/>
        <end position="252"/>
    </location>
</feature>
<dbReference type="GO" id="GO:0003677">
    <property type="term" value="F:DNA binding"/>
    <property type="evidence" value="ECO:0007669"/>
    <property type="project" value="UniProtKB-KW"/>
</dbReference>
<dbReference type="InterPro" id="IPR036390">
    <property type="entry name" value="WH_DNA-bd_sf"/>
</dbReference>
<dbReference type="SMART" id="SM00100">
    <property type="entry name" value="cNMP"/>
    <property type="match status" value="1"/>
</dbReference>
<dbReference type="InterPro" id="IPR000595">
    <property type="entry name" value="cNMP-bd_dom"/>
</dbReference>
<gene>
    <name evidence="6" type="ordered locus">bpr_I0110</name>
</gene>
<dbReference type="GO" id="GO:0005829">
    <property type="term" value="C:cytosol"/>
    <property type="evidence" value="ECO:0007669"/>
    <property type="project" value="TreeGrafter"/>
</dbReference>
<dbReference type="InterPro" id="IPR012318">
    <property type="entry name" value="HTH_CRP"/>
</dbReference>
<dbReference type="PROSITE" id="PS50042">
    <property type="entry name" value="CNMP_BINDING_3"/>
    <property type="match status" value="1"/>
</dbReference>
<dbReference type="PANTHER" id="PTHR24567">
    <property type="entry name" value="CRP FAMILY TRANSCRIPTIONAL REGULATORY PROTEIN"/>
    <property type="match status" value="1"/>
</dbReference>
<dbReference type="STRING" id="515622.bpr_I0110"/>
<protein>
    <submittedName>
        <fullName evidence="6">cNMP binding domain-containing protein</fullName>
    </submittedName>
</protein>
<evidence type="ECO:0000256" key="3">
    <source>
        <dbReference type="ARBA" id="ARBA00023163"/>
    </source>
</evidence>
<dbReference type="InterPro" id="IPR050397">
    <property type="entry name" value="Env_Response_Regulators"/>
</dbReference>
<accession>E0RUH1</accession>
<dbReference type="PANTHER" id="PTHR24567:SF26">
    <property type="entry name" value="REGULATORY PROTEIN YEIL"/>
    <property type="match status" value="1"/>
</dbReference>
<dbReference type="HOGENOM" id="CLU_075053_4_0_9"/>
<dbReference type="GO" id="GO:0003700">
    <property type="term" value="F:DNA-binding transcription factor activity"/>
    <property type="evidence" value="ECO:0007669"/>
    <property type="project" value="TreeGrafter"/>
</dbReference>
<dbReference type="InterPro" id="IPR018490">
    <property type="entry name" value="cNMP-bd_dom_sf"/>
</dbReference>
<keyword evidence="7" id="KW-1185">Reference proteome</keyword>
<evidence type="ECO:0000313" key="7">
    <source>
        <dbReference type="Proteomes" id="UP000001299"/>
    </source>
</evidence>
<dbReference type="SUPFAM" id="SSF51206">
    <property type="entry name" value="cAMP-binding domain-like"/>
    <property type="match status" value="1"/>
</dbReference>
<dbReference type="Pfam" id="PF13545">
    <property type="entry name" value="HTH_Crp_2"/>
    <property type="match status" value="1"/>
</dbReference>
<reference evidence="6 7" key="1">
    <citation type="journal article" date="2010" name="PLoS ONE">
        <title>The glycobiome of the rumen bacterium Butyrivibrio proteoclasticus B316(T) highlights adaptation to a polysaccharide-rich environment.</title>
        <authorList>
            <person name="Kelly W.J."/>
            <person name="Leahy S.C."/>
            <person name="Altermann E."/>
            <person name="Yeoman C.J."/>
            <person name="Dunne J.C."/>
            <person name="Kong Z."/>
            <person name="Pacheco D.M."/>
            <person name="Li D."/>
            <person name="Noel S.J."/>
            <person name="Moon C.D."/>
            <person name="Cookson A.L."/>
            <person name="Attwood G.T."/>
        </authorList>
    </citation>
    <scope>NUCLEOTIDE SEQUENCE [LARGE SCALE GENOMIC DNA]</scope>
    <source>
        <strain evidence="7">ATCC 51982 / DSM 14932 / B316</strain>
    </source>
</reference>
<feature type="domain" description="Cyclic nucleotide-binding" evidence="4">
    <location>
        <begin position="52"/>
        <end position="155"/>
    </location>
</feature>
<keyword evidence="2" id="KW-0238">DNA-binding</keyword>
<evidence type="ECO:0000256" key="1">
    <source>
        <dbReference type="ARBA" id="ARBA00023015"/>
    </source>
</evidence>
<dbReference type="Pfam" id="PF00027">
    <property type="entry name" value="cNMP_binding"/>
    <property type="match status" value="1"/>
</dbReference>
<evidence type="ECO:0000313" key="6">
    <source>
        <dbReference type="EMBL" id="ADL32861.1"/>
    </source>
</evidence>
<dbReference type="CDD" id="cd00038">
    <property type="entry name" value="CAP_ED"/>
    <property type="match status" value="1"/>
</dbReference>
<keyword evidence="1" id="KW-0805">Transcription regulation</keyword>
<dbReference type="Gene3D" id="2.60.120.10">
    <property type="entry name" value="Jelly Rolls"/>
    <property type="match status" value="1"/>
</dbReference>
<dbReference type="InterPro" id="IPR014710">
    <property type="entry name" value="RmlC-like_jellyroll"/>
</dbReference>
<dbReference type="eggNOG" id="COG0664">
    <property type="taxonomic scope" value="Bacteria"/>
</dbReference>
<dbReference type="RefSeq" id="WP_013279520.1">
    <property type="nucleotide sequence ID" value="NC_014387.1"/>
</dbReference>
<sequence>MREKTQDEQNLIQTKNLGVYKNQSRAEELKKGIIGLNICEECGGFCTESVPLMEGLPVNAQVSLMEHSKHETLKKGSYLFREGEVVDSICIIRKGRIKLCRYDSLGREQIITILADHDIIWEGMFLDGSVYPYSAVCLTNASICQIHRDDFIKVVDNPTAAMNIIILLSKKLHDANERNMLLSTKDPMARLAGFLMYRVDRSPTDDIVLKLDDIAASVSLRMETVSRKLRELEKMGLIERRGHAKIKVIDRDALREIYVSQ</sequence>
<proteinExistence type="predicted"/>
<dbReference type="Gene3D" id="1.10.10.10">
    <property type="entry name" value="Winged helix-like DNA-binding domain superfamily/Winged helix DNA-binding domain"/>
    <property type="match status" value="1"/>
</dbReference>
<evidence type="ECO:0000259" key="5">
    <source>
        <dbReference type="PROSITE" id="PS51063"/>
    </source>
</evidence>
<evidence type="ECO:0000256" key="2">
    <source>
        <dbReference type="ARBA" id="ARBA00023125"/>
    </source>
</evidence>